<reference evidence="2" key="1">
    <citation type="submission" date="2018-05" db="EMBL/GenBank/DDBJ databases">
        <authorList>
            <person name="Lanie J.A."/>
            <person name="Ng W.-L."/>
            <person name="Kazmierczak K.M."/>
            <person name="Andrzejewski T.M."/>
            <person name="Davidsen T.M."/>
            <person name="Wayne K.J."/>
            <person name="Tettelin H."/>
            <person name="Glass J.I."/>
            <person name="Rusch D."/>
            <person name="Podicherti R."/>
            <person name="Tsui H.-C.T."/>
            <person name="Winkler M.E."/>
        </authorList>
    </citation>
    <scope>NUCLEOTIDE SEQUENCE</scope>
</reference>
<keyword evidence="1" id="KW-0812">Transmembrane</keyword>
<dbReference type="EMBL" id="UINC01166409">
    <property type="protein sequence ID" value="SVD68347.1"/>
    <property type="molecule type" value="Genomic_DNA"/>
</dbReference>
<proteinExistence type="predicted"/>
<keyword evidence="1" id="KW-0472">Membrane</keyword>
<dbReference type="AlphaFoldDB" id="A0A382XB06"/>
<sequence>MTVRGELKNGVNWVLEHIIFRHVFLIIPIMGLLGEKLPGAAWAEALSLLAQIIMYAIYGSMALTGLVVLLLIGFWLVTCLFNIALFLFTTVAQFYRPDGDMDQWN</sequence>
<organism evidence="2">
    <name type="scientific">marine metagenome</name>
    <dbReference type="NCBI Taxonomy" id="408172"/>
    <lineage>
        <taxon>unclassified sequences</taxon>
        <taxon>metagenomes</taxon>
        <taxon>ecological metagenomes</taxon>
    </lineage>
</organism>
<evidence type="ECO:0000256" key="1">
    <source>
        <dbReference type="SAM" id="Phobius"/>
    </source>
</evidence>
<protein>
    <submittedName>
        <fullName evidence="2">Uncharacterized protein</fullName>
    </submittedName>
</protein>
<accession>A0A382XB06</accession>
<gene>
    <name evidence="2" type="ORF">METZ01_LOCUS421201</name>
</gene>
<keyword evidence="1" id="KW-1133">Transmembrane helix</keyword>
<name>A0A382XB06_9ZZZZ</name>
<feature type="transmembrane region" description="Helical" evidence="1">
    <location>
        <begin position="12"/>
        <end position="33"/>
    </location>
</feature>
<evidence type="ECO:0000313" key="2">
    <source>
        <dbReference type="EMBL" id="SVD68347.1"/>
    </source>
</evidence>
<feature type="transmembrane region" description="Helical" evidence="1">
    <location>
        <begin position="65"/>
        <end position="95"/>
    </location>
</feature>